<accession>A0A4Y7L4S5</accession>
<protein>
    <submittedName>
        <fullName evidence="1">Uncharacterized protein</fullName>
    </submittedName>
</protein>
<dbReference type="EMBL" id="CM010724">
    <property type="protein sequence ID" value="RZC79632.1"/>
    <property type="molecule type" value="Genomic_DNA"/>
</dbReference>
<keyword evidence="2" id="KW-1185">Reference proteome</keyword>
<evidence type="ECO:0000313" key="1">
    <source>
        <dbReference type="EMBL" id="RZC79632.1"/>
    </source>
</evidence>
<organism evidence="1 2">
    <name type="scientific">Papaver somniferum</name>
    <name type="common">Opium poppy</name>
    <dbReference type="NCBI Taxonomy" id="3469"/>
    <lineage>
        <taxon>Eukaryota</taxon>
        <taxon>Viridiplantae</taxon>
        <taxon>Streptophyta</taxon>
        <taxon>Embryophyta</taxon>
        <taxon>Tracheophyta</taxon>
        <taxon>Spermatophyta</taxon>
        <taxon>Magnoliopsida</taxon>
        <taxon>Ranunculales</taxon>
        <taxon>Papaveraceae</taxon>
        <taxon>Papaveroideae</taxon>
        <taxon>Papaver</taxon>
    </lineage>
</organism>
<dbReference type="Proteomes" id="UP000316621">
    <property type="component" value="Chromosome 10"/>
</dbReference>
<sequence length="83" mass="9809">MGASEKKIMSTMNFLVNEVGYEILVSKGLIKERISKSFLEKFVTRYEQEVPELMKIFQGPTVTSKMKIYEFELWNQRMYTSAR</sequence>
<name>A0A4Y7L4S5_PAPSO</name>
<evidence type="ECO:0000313" key="2">
    <source>
        <dbReference type="Proteomes" id="UP000316621"/>
    </source>
</evidence>
<gene>
    <name evidence="1" type="ORF">C5167_042208</name>
</gene>
<reference evidence="1 2" key="1">
    <citation type="journal article" date="2018" name="Science">
        <title>The opium poppy genome and morphinan production.</title>
        <authorList>
            <person name="Guo L."/>
            <person name="Winzer T."/>
            <person name="Yang X."/>
            <person name="Li Y."/>
            <person name="Ning Z."/>
            <person name="He Z."/>
            <person name="Teodor R."/>
            <person name="Lu Y."/>
            <person name="Bowser T.A."/>
            <person name="Graham I.A."/>
            <person name="Ye K."/>
        </authorList>
    </citation>
    <scope>NUCLEOTIDE SEQUENCE [LARGE SCALE GENOMIC DNA]</scope>
    <source>
        <strain evidence="2">cv. HN1</strain>
        <tissue evidence="1">Leaves</tissue>
    </source>
</reference>
<dbReference type="AlphaFoldDB" id="A0A4Y7L4S5"/>
<feature type="non-terminal residue" evidence="1">
    <location>
        <position position="83"/>
    </location>
</feature>
<dbReference type="Gramene" id="RZC79632">
    <property type="protein sequence ID" value="RZC79632"/>
    <property type="gene ID" value="C5167_042208"/>
</dbReference>
<proteinExistence type="predicted"/>